<dbReference type="PANTHER" id="PTHR42881">
    <property type="entry name" value="PROLYL ENDOPEPTIDASE"/>
    <property type="match status" value="1"/>
</dbReference>
<dbReference type="InterPro" id="IPR051167">
    <property type="entry name" value="Prolyl_oligopep/macrocyclase"/>
</dbReference>
<dbReference type="Pfam" id="PF00326">
    <property type="entry name" value="Peptidase_S9"/>
    <property type="match status" value="1"/>
</dbReference>
<feature type="domain" description="Peptidase S9A N-terminal" evidence="6">
    <location>
        <begin position="71"/>
        <end position="289"/>
    </location>
</feature>
<dbReference type="GO" id="GO:0070012">
    <property type="term" value="F:oligopeptidase activity"/>
    <property type="evidence" value="ECO:0007669"/>
    <property type="project" value="TreeGrafter"/>
</dbReference>
<sequence length="753" mass="82000">MEKPRQVRGRGDAGHDRPRSGRFPVQDIRKVGWRATECSIPSPAMMTLRNGSAAALALVLLASGSARAQETDPHLALEAVESPEALAWVKAENDKTLPLLSSDPRFAGLQAEALKILAAKDRIAMPNFVGKTVFNFWQDATHVRGVWRRTSLESYKSADPQWETVIDLDALSAAEGKNWIWKGADCRPKTHDRCLVNLSNGGKDAVTVREFDLTTKTFVDPAAGGFVLPESKQSIEWLDADTLILTRDWGPGTTTDSGYGMVVKTLKRGQALNDAVEIYRGQKGDVSVRPNVIRDAKGGRVVLIEQATDFFNSLYFEWTPKGLAPLPLPKKGGIVGMLDGLLVVKTEEPWTFAGVAIPAGSLALVSPERLRPGAEIVASNGCNPCAILSPGPRQSIAQATVTDNRVVAVVYDNVRGSLVSLENRGERGVVKTNLPVIDNAAVTLGSHSDEGDLVFYTDEGFATPTQLKLADATGTTAQTIKALPAQFDASKLEVEQKVATSKDGTKIPYFLIHPKGHKHDGKNPLLLHAYGGFNLSKLPVYDPLIGKLWLERGGSYAVANIRGGGEFGPGWHQAALKANRQRAYDDYFAVAEDLIAKKITSPRHLGAYGRSNGGLLMGVAMTQRPDLWNAVIVESPLLDMIRYTQLPAGASWIGEYGDPAIPAERAWIEAYSPYQKLKAGVKYPLAYITTSTKDDRVHPGHARKFAARLDDLKVDNLYFENTDGGHANGADPKANARRWALHYTHLSRQLMDH</sequence>
<feature type="domain" description="Peptidase S9 prolyl oligopeptidase catalytic" evidence="5">
    <location>
        <begin position="549"/>
        <end position="749"/>
    </location>
</feature>
<keyword evidence="3" id="KW-0720">Serine protease</keyword>
<dbReference type="PRINTS" id="PR00862">
    <property type="entry name" value="PROLIGOPTASE"/>
</dbReference>
<evidence type="ECO:0000256" key="2">
    <source>
        <dbReference type="ARBA" id="ARBA00022801"/>
    </source>
</evidence>
<dbReference type="PATRIC" id="fig|565050.3.peg.3705"/>
<evidence type="ECO:0000256" key="3">
    <source>
        <dbReference type="ARBA" id="ARBA00022825"/>
    </source>
</evidence>
<feature type="region of interest" description="Disordered" evidence="4">
    <location>
        <begin position="1"/>
        <end position="24"/>
    </location>
</feature>
<name>A0A0H3CCK4_CAUVN</name>
<accession>A0A0H3CCK4</accession>
<dbReference type="RefSeq" id="WP_015923338.1">
    <property type="nucleotide sequence ID" value="NC_011916.1"/>
</dbReference>
<keyword evidence="1" id="KW-0645">Protease</keyword>
<dbReference type="PhylomeDB" id="A0A0H3CCK4"/>
<dbReference type="InterPro" id="IPR029058">
    <property type="entry name" value="AB_hydrolase_fold"/>
</dbReference>
<gene>
    <name evidence="7" type="ordered locus">CCNA_03801</name>
</gene>
<evidence type="ECO:0000313" key="7">
    <source>
        <dbReference type="EMBL" id="ACL97266.1"/>
    </source>
</evidence>
<feature type="compositionally biased region" description="Basic and acidic residues" evidence="4">
    <location>
        <begin position="1"/>
        <end position="19"/>
    </location>
</feature>
<dbReference type="Gene3D" id="3.40.50.1820">
    <property type="entry name" value="alpha/beta hydrolase"/>
    <property type="match status" value="1"/>
</dbReference>
<dbReference type="Proteomes" id="UP000001364">
    <property type="component" value="Chromosome"/>
</dbReference>
<evidence type="ECO:0000256" key="4">
    <source>
        <dbReference type="SAM" id="MobiDB-lite"/>
    </source>
</evidence>
<dbReference type="InterPro" id="IPR001375">
    <property type="entry name" value="Peptidase_S9_cat"/>
</dbReference>
<keyword evidence="2 7" id="KW-0378">Hydrolase</keyword>
<dbReference type="Gene3D" id="2.130.10.120">
    <property type="entry name" value="Prolyl oligopeptidase, N-terminal domain"/>
    <property type="match status" value="1"/>
</dbReference>
<dbReference type="OrthoDB" id="9801421at2"/>
<proteinExistence type="predicted"/>
<dbReference type="Pfam" id="PF02897">
    <property type="entry name" value="Peptidase_S9_N"/>
    <property type="match status" value="1"/>
</dbReference>
<dbReference type="KEGG" id="ccs:CCNA_03801"/>
<dbReference type="InterPro" id="IPR023302">
    <property type="entry name" value="Pept_S9A_N"/>
</dbReference>
<dbReference type="RefSeq" id="YP_002519174.1">
    <property type="nucleotide sequence ID" value="NC_011916.1"/>
</dbReference>
<dbReference type="GO" id="GO:0006508">
    <property type="term" value="P:proteolysis"/>
    <property type="evidence" value="ECO:0007669"/>
    <property type="project" value="UniProtKB-KW"/>
</dbReference>
<dbReference type="EC" id="3.4.21.-" evidence="7"/>
<dbReference type="EMBL" id="CP001340">
    <property type="protein sequence ID" value="ACL97266.1"/>
    <property type="molecule type" value="Genomic_DNA"/>
</dbReference>
<dbReference type="AlphaFoldDB" id="A0A0H3CCK4"/>
<evidence type="ECO:0000259" key="6">
    <source>
        <dbReference type="Pfam" id="PF02897"/>
    </source>
</evidence>
<dbReference type="GO" id="GO:0004252">
    <property type="term" value="F:serine-type endopeptidase activity"/>
    <property type="evidence" value="ECO:0007669"/>
    <property type="project" value="InterPro"/>
</dbReference>
<dbReference type="GeneID" id="7331999"/>
<evidence type="ECO:0000313" key="8">
    <source>
        <dbReference type="Proteomes" id="UP000001364"/>
    </source>
</evidence>
<organism evidence="7 8">
    <name type="scientific">Caulobacter vibrioides (strain NA1000 / CB15N)</name>
    <name type="common">Caulobacter crescentus</name>
    <dbReference type="NCBI Taxonomy" id="565050"/>
    <lineage>
        <taxon>Bacteria</taxon>
        <taxon>Pseudomonadati</taxon>
        <taxon>Pseudomonadota</taxon>
        <taxon>Alphaproteobacteria</taxon>
        <taxon>Caulobacterales</taxon>
        <taxon>Caulobacteraceae</taxon>
        <taxon>Caulobacter</taxon>
    </lineage>
</organism>
<reference evidence="7 8" key="1">
    <citation type="journal article" date="2010" name="J. Bacteriol.">
        <title>The genetic basis of laboratory adaptation in Caulobacter crescentus.</title>
        <authorList>
            <person name="Marks M.E."/>
            <person name="Castro-Rojas C.M."/>
            <person name="Teiling C."/>
            <person name="Du L."/>
            <person name="Kapatral V."/>
            <person name="Walunas T.L."/>
            <person name="Crosson S."/>
        </authorList>
    </citation>
    <scope>NUCLEOTIDE SEQUENCE [LARGE SCALE GENOMIC DNA]</scope>
    <source>
        <strain evidence="8">NA1000 / CB15N</strain>
    </source>
</reference>
<dbReference type="HOGENOM" id="CLU_011290_4_0_5"/>
<dbReference type="PANTHER" id="PTHR42881:SF13">
    <property type="entry name" value="PROLYL ENDOPEPTIDASE"/>
    <property type="match status" value="1"/>
</dbReference>
<dbReference type="InterPro" id="IPR002470">
    <property type="entry name" value="Peptidase_S9A"/>
</dbReference>
<protein>
    <submittedName>
        <fullName evidence="7">Prolyl endopeptidase family</fullName>
        <ecNumber evidence="7">3.4.21.-</ecNumber>
    </submittedName>
</protein>
<evidence type="ECO:0000259" key="5">
    <source>
        <dbReference type="Pfam" id="PF00326"/>
    </source>
</evidence>
<evidence type="ECO:0000256" key="1">
    <source>
        <dbReference type="ARBA" id="ARBA00022670"/>
    </source>
</evidence>
<dbReference type="GO" id="GO:0005829">
    <property type="term" value="C:cytosol"/>
    <property type="evidence" value="ECO:0007669"/>
    <property type="project" value="TreeGrafter"/>
</dbReference>
<keyword evidence="8" id="KW-1185">Reference proteome</keyword>
<dbReference type="SUPFAM" id="SSF50993">
    <property type="entry name" value="Peptidase/esterase 'gauge' domain"/>
    <property type="match status" value="1"/>
</dbReference>
<dbReference type="SUPFAM" id="SSF53474">
    <property type="entry name" value="alpha/beta-Hydrolases"/>
    <property type="match status" value="1"/>
</dbReference>